<reference evidence="3 4" key="1">
    <citation type="submission" date="2020-06" db="EMBL/GenBank/DDBJ databases">
        <authorList>
            <person name="Li R."/>
            <person name="Bekaert M."/>
        </authorList>
    </citation>
    <scope>NUCLEOTIDE SEQUENCE [LARGE SCALE GENOMIC DNA]</scope>
    <source>
        <strain evidence="4">wild</strain>
    </source>
</reference>
<keyword evidence="2" id="KW-1133">Transmembrane helix</keyword>
<name>A0A6J8BHU7_MYTCO</name>
<evidence type="ECO:0000313" key="4">
    <source>
        <dbReference type="Proteomes" id="UP000507470"/>
    </source>
</evidence>
<feature type="transmembrane region" description="Helical" evidence="2">
    <location>
        <begin position="82"/>
        <end position="102"/>
    </location>
</feature>
<protein>
    <submittedName>
        <fullName evidence="3">Uncharacterized protein</fullName>
    </submittedName>
</protein>
<organism evidence="3 4">
    <name type="scientific">Mytilus coruscus</name>
    <name type="common">Sea mussel</name>
    <dbReference type="NCBI Taxonomy" id="42192"/>
    <lineage>
        <taxon>Eukaryota</taxon>
        <taxon>Metazoa</taxon>
        <taxon>Spiralia</taxon>
        <taxon>Lophotrochozoa</taxon>
        <taxon>Mollusca</taxon>
        <taxon>Bivalvia</taxon>
        <taxon>Autobranchia</taxon>
        <taxon>Pteriomorphia</taxon>
        <taxon>Mytilida</taxon>
        <taxon>Mytiloidea</taxon>
        <taxon>Mytilidae</taxon>
        <taxon>Mytilinae</taxon>
        <taxon>Mytilus</taxon>
    </lineage>
</organism>
<proteinExistence type="predicted"/>
<keyword evidence="2" id="KW-0812">Transmembrane</keyword>
<dbReference type="EMBL" id="CACVKT020003358">
    <property type="protein sequence ID" value="CAC5383322.1"/>
    <property type="molecule type" value="Genomic_DNA"/>
</dbReference>
<evidence type="ECO:0000313" key="3">
    <source>
        <dbReference type="EMBL" id="CAC5383322.1"/>
    </source>
</evidence>
<dbReference type="Proteomes" id="UP000507470">
    <property type="component" value="Unassembled WGS sequence"/>
</dbReference>
<keyword evidence="2" id="KW-0472">Membrane</keyword>
<keyword evidence="4" id="KW-1185">Reference proteome</keyword>
<gene>
    <name evidence="3" type="ORF">MCOR_19086</name>
</gene>
<dbReference type="AlphaFoldDB" id="A0A6J8BHU7"/>
<evidence type="ECO:0000256" key="1">
    <source>
        <dbReference type="SAM" id="MobiDB-lite"/>
    </source>
</evidence>
<accession>A0A6J8BHU7</accession>
<sequence length="310" mass="34193">MSNLSKLVSFDVLDQLTLKACFDGISGSTCLILSICLLEGFKDSIKSFTTKGNDSSFKSNRNTTSTTPKNKANSLGLNAREIIVYSICAGAFAFVIVLCIACQRRYKNIYGNFKKNQTESKKGRNKPEISLPDIPLEGIEDIYEVIDESNMIENHENISDISNSVTNANDRYWQPVGNDYLTPYQSTGEGSNSNDSNDNHTEYSATTNLYNETTNDHNSTSSSPDVHGRISNYFIQYVPIINPADNDIQEYVFPHNANDSGSSGSETQMRISGYLNPYQPIIIPARDSHEYKSLNGCSDGLGLSSSDTSI</sequence>
<feature type="region of interest" description="Disordered" evidence="1">
    <location>
        <begin position="51"/>
        <end position="71"/>
    </location>
</feature>
<evidence type="ECO:0000256" key="2">
    <source>
        <dbReference type="SAM" id="Phobius"/>
    </source>
</evidence>
<feature type="region of interest" description="Disordered" evidence="1">
    <location>
        <begin position="179"/>
        <end position="203"/>
    </location>
</feature>